<feature type="compositionally biased region" description="Polar residues" evidence="1">
    <location>
        <begin position="42"/>
        <end position="53"/>
    </location>
</feature>
<proteinExistence type="predicted"/>
<accession>A0A4Y2GXA9</accession>
<feature type="region of interest" description="Disordered" evidence="1">
    <location>
        <begin position="34"/>
        <end position="53"/>
    </location>
</feature>
<dbReference type="AlphaFoldDB" id="A0A4Y2GXA9"/>
<keyword evidence="3" id="KW-1185">Reference proteome</keyword>
<name>A0A4Y2GXA9_ARAVE</name>
<gene>
    <name evidence="2" type="ORF">AVEN_127091_1</name>
</gene>
<evidence type="ECO:0000256" key="1">
    <source>
        <dbReference type="SAM" id="MobiDB-lite"/>
    </source>
</evidence>
<evidence type="ECO:0000313" key="2">
    <source>
        <dbReference type="EMBL" id="GBM57356.1"/>
    </source>
</evidence>
<organism evidence="2 3">
    <name type="scientific">Araneus ventricosus</name>
    <name type="common">Orbweaver spider</name>
    <name type="synonym">Epeira ventricosa</name>
    <dbReference type="NCBI Taxonomy" id="182803"/>
    <lineage>
        <taxon>Eukaryota</taxon>
        <taxon>Metazoa</taxon>
        <taxon>Ecdysozoa</taxon>
        <taxon>Arthropoda</taxon>
        <taxon>Chelicerata</taxon>
        <taxon>Arachnida</taxon>
        <taxon>Araneae</taxon>
        <taxon>Araneomorphae</taxon>
        <taxon>Entelegynae</taxon>
        <taxon>Araneoidea</taxon>
        <taxon>Araneidae</taxon>
        <taxon>Araneus</taxon>
    </lineage>
</organism>
<evidence type="ECO:0000313" key="3">
    <source>
        <dbReference type="Proteomes" id="UP000499080"/>
    </source>
</evidence>
<reference evidence="2 3" key="1">
    <citation type="journal article" date="2019" name="Sci. Rep.">
        <title>Orb-weaving spider Araneus ventricosus genome elucidates the spidroin gene catalogue.</title>
        <authorList>
            <person name="Kono N."/>
            <person name="Nakamura H."/>
            <person name="Ohtoshi R."/>
            <person name="Moran D.A.P."/>
            <person name="Shinohara A."/>
            <person name="Yoshida Y."/>
            <person name="Fujiwara M."/>
            <person name="Mori M."/>
            <person name="Tomita M."/>
            <person name="Arakawa K."/>
        </authorList>
    </citation>
    <scope>NUCLEOTIDE SEQUENCE [LARGE SCALE GENOMIC DNA]</scope>
</reference>
<dbReference type="EMBL" id="BGPR01001590">
    <property type="protein sequence ID" value="GBM57356.1"/>
    <property type="molecule type" value="Genomic_DNA"/>
</dbReference>
<comment type="caution">
    <text evidence="2">The sequence shown here is derived from an EMBL/GenBank/DDBJ whole genome shotgun (WGS) entry which is preliminary data.</text>
</comment>
<sequence length="108" mass="12503">MFSHRRSWWQRVGDPKRNEVSGYRKLHINRLASRNTSHDVSGHSPATSAAQNTSCQIRVKDRHVPFFVLRNTSLGDMKYCHALAQTLVVHIQLHRHEKSILCLQTFIS</sequence>
<protein>
    <submittedName>
        <fullName evidence="2">Uncharacterized protein</fullName>
    </submittedName>
</protein>
<dbReference type="Proteomes" id="UP000499080">
    <property type="component" value="Unassembled WGS sequence"/>
</dbReference>